<feature type="chain" id="PRO_5045523175" description="alpha-L-rhamnosidase" evidence="4">
    <location>
        <begin position="24"/>
        <end position="893"/>
    </location>
</feature>
<dbReference type="SUPFAM" id="SSF48208">
    <property type="entry name" value="Six-hairpin glycosidases"/>
    <property type="match status" value="1"/>
</dbReference>
<organism evidence="9 10">
    <name type="scientific">Echinicola arenosa</name>
    <dbReference type="NCBI Taxonomy" id="2774144"/>
    <lineage>
        <taxon>Bacteria</taxon>
        <taxon>Pseudomonadati</taxon>
        <taxon>Bacteroidota</taxon>
        <taxon>Cytophagia</taxon>
        <taxon>Cytophagales</taxon>
        <taxon>Cyclobacteriaceae</taxon>
        <taxon>Echinicola</taxon>
    </lineage>
</organism>
<dbReference type="InterPro" id="IPR013737">
    <property type="entry name" value="Bac_rhamnosid_N"/>
</dbReference>
<dbReference type="Gene3D" id="1.50.10.10">
    <property type="match status" value="1"/>
</dbReference>
<dbReference type="Pfam" id="PF05592">
    <property type="entry name" value="Bac_rhamnosid"/>
    <property type="match status" value="1"/>
</dbReference>
<dbReference type="Proteomes" id="UP000647133">
    <property type="component" value="Unassembled WGS sequence"/>
</dbReference>
<feature type="domain" description="Alpha-L-rhamnosidase six-hairpin glycosidase" evidence="7">
    <location>
        <begin position="460"/>
        <end position="786"/>
    </location>
</feature>
<feature type="domain" description="Alpha-L-rhamnosidase C-terminal" evidence="8">
    <location>
        <begin position="790"/>
        <end position="863"/>
    </location>
</feature>
<dbReference type="InterPro" id="IPR035396">
    <property type="entry name" value="Bac_rhamnosid6H"/>
</dbReference>
<dbReference type="EMBL" id="JACYTQ010000005">
    <property type="protein sequence ID" value="MBD8489913.1"/>
    <property type="molecule type" value="Genomic_DNA"/>
</dbReference>
<dbReference type="PIRSF" id="PIRSF010631">
    <property type="entry name" value="A-rhamnsds"/>
    <property type="match status" value="1"/>
</dbReference>
<dbReference type="Pfam" id="PF17390">
    <property type="entry name" value="Bac_rhamnosid_C"/>
    <property type="match status" value="1"/>
</dbReference>
<sequence>MKKLKNLLFVAALFFTIAKPALSQKALRCEYLENPIGLDTPMPRITWQLDDDRQGAEQTAFRVTVNKDSIALKNNLDLIWDTGKTFGDRQMITYGGEELEPFTTYFWAVETWDKDGKSLGLSKVASFETGMMKVKNWQGAWISDGQGKEVKPAPYFRKSFNASKKIKKARAYIAVGGLYELSINGQRIGNHQLDPVYTRFDRRLLYVTHDVTNALQEGENAIGVLLGNGWYNHQSTAVWFFDKAPWRNRPTFCMDLRITYEDGTVETIATGKEWKTDLSPLIFNSIYTAEHYDARLQQPGWDKPGFDDSQWKGVIYRSAPAQNITAQAMPPIRHNVEIAAKSVNKINDSTYVFDLGRNIAGVSEIRVKGEAGTEIRLKHGERLADNGRVDMSNIDVHYRPTDDSDPFQTDIFILKGEGEETFVPKFNYKGFQYVEVTSNQPLVLSKESLKGYFMHSDVSKVGMVKSSNPTLDAIWSATNNAYLSNLFGYPTDCPQREKNGWTGDAHIAIETGLYSFDGIKVYEKWMDDHRDEQQPNGVLPSIIPTSGWGYEWGNGPDWTSTICLIPWNIYLFYGDQRVLEENYEAMKKYVDHITEISPSGLTTWGLGDWVPVKSKSPVEFTSSAYYYVDANILAKVAALLGHDDEAEQYSALSKKIKNTVNDKYLNKETGIYGSGYQTELSVALHWGLVPDDMKELVAKNLAERVAADNFHLDVGLLGTKSILNALSENGYANEAYQIAAQETYPSWGWWIVNGATTLYENWDIESQNDISLNHIMFGEIGAWIYKGLGGIKPDPNNPGFRNVLLEPHFVKGLEEFEATHQGPYGEIRSSWKKTKKGMVSYMIEIPANSTASLILPISAKFKANTQFKQTKDESGSKVVYELSSGSYELEIEP</sequence>
<gene>
    <name evidence="9" type="ORF">IFO69_14245</name>
</gene>
<dbReference type="InterPro" id="IPR016007">
    <property type="entry name" value="Alpha_rhamnosid"/>
</dbReference>
<dbReference type="InterPro" id="IPR008902">
    <property type="entry name" value="Rhamnosid_concanavalin"/>
</dbReference>
<proteinExistence type="predicted"/>
<dbReference type="GO" id="GO:0016787">
    <property type="term" value="F:hydrolase activity"/>
    <property type="evidence" value="ECO:0007669"/>
    <property type="project" value="UniProtKB-KW"/>
</dbReference>
<dbReference type="EC" id="3.2.1.40" evidence="2"/>
<dbReference type="InterPro" id="IPR008979">
    <property type="entry name" value="Galactose-bd-like_sf"/>
</dbReference>
<dbReference type="Pfam" id="PF17389">
    <property type="entry name" value="Bac_rhamnosid6H"/>
    <property type="match status" value="1"/>
</dbReference>
<comment type="caution">
    <text evidence="9">The sequence shown here is derived from an EMBL/GenBank/DDBJ whole genome shotgun (WGS) entry which is preliminary data.</text>
</comment>
<accession>A0ABR9AM81</accession>
<keyword evidence="3 9" id="KW-0378">Hydrolase</keyword>
<keyword evidence="10" id="KW-1185">Reference proteome</keyword>
<dbReference type="InterPro" id="IPR013783">
    <property type="entry name" value="Ig-like_fold"/>
</dbReference>
<dbReference type="InterPro" id="IPR035398">
    <property type="entry name" value="Bac_rhamnosid_C"/>
</dbReference>
<evidence type="ECO:0000259" key="5">
    <source>
        <dbReference type="Pfam" id="PF05592"/>
    </source>
</evidence>
<evidence type="ECO:0000256" key="2">
    <source>
        <dbReference type="ARBA" id="ARBA00012652"/>
    </source>
</evidence>
<dbReference type="PANTHER" id="PTHR33307:SF6">
    <property type="entry name" value="ALPHA-RHAMNOSIDASE (EUROFUNG)-RELATED"/>
    <property type="match status" value="1"/>
</dbReference>
<evidence type="ECO:0000259" key="6">
    <source>
        <dbReference type="Pfam" id="PF08531"/>
    </source>
</evidence>
<dbReference type="Gene3D" id="2.60.40.10">
    <property type="entry name" value="Immunoglobulins"/>
    <property type="match status" value="1"/>
</dbReference>
<dbReference type="InterPro" id="IPR012341">
    <property type="entry name" value="6hp_glycosidase-like_sf"/>
</dbReference>
<name>A0ABR9AM81_9BACT</name>
<feature type="domain" description="Alpha-L-rhamnosidase concanavalin-like" evidence="5">
    <location>
        <begin position="345"/>
        <end position="455"/>
    </location>
</feature>
<comment type="catalytic activity">
    <reaction evidence="1">
        <text>Hydrolysis of terminal non-reducing alpha-L-rhamnose residues in alpha-L-rhamnosides.</text>
        <dbReference type="EC" id="3.2.1.40"/>
    </reaction>
</comment>
<evidence type="ECO:0000259" key="7">
    <source>
        <dbReference type="Pfam" id="PF17389"/>
    </source>
</evidence>
<dbReference type="Gene3D" id="2.60.420.10">
    <property type="entry name" value="Maltose phosphorylase, domain 3"/>
    <property type="match status" value="1"/>
</dbReference>
<keyword evidence="4" id="KW-0732">Signal</keyword>
<reference evidence="9 10" key="1">
    <citation type="submission" date="2020-09" db="EMBL/GenBank/DDBJ databases">
        <title>Echinicola sp. CAU 1574 isolated from sand of Sido Beach.</title>
        <authorList>
            <person name="Kim W."/>
        </authorList>
    </citation>
    <scope>NUCLEOTIDE SEQUENCE [LARGE SCALE GENOMIC DNA]</scope>
    <source>
        <strain evidence="9 10">CAU 1574</strain>
    </source>
</reference>
<dbReference type="Gene3D" id="2.60.120.260">
    <property type="entry name" value="Galactose-binding domain-like"/>
    <property type="match status" value="2"/>
</dbReference>
<dbReference type="RefSeq" id="WP_192010805.1">
    <property type="nucleotide sequence ID" value="NZ_JACYTQ010000005.1"/>
</dbReference>
<feature type="signal peptide" evidence="4">
    <location>
        <begin position="1"/>
        <end position="23"/>
    </location>
</feature>
<dbReference type="InterPro" id="IPR008928">
    <property type="entry name" value="6-hairpin_glycosidase_sf"/>
</dbReference>
<dbReference type="Pfam" id="PF08531">
    <property type="entry name" value="Bac_rhamnosid_N"/>
    <property type="match status" value="1"/>
</dbReference>
<evidence type="ECO:0000313" key="9">
    <source>
        <dbReference type="EMBL" id="MBD8489913.1"/>
    </source>
</evidence>
<evidence type="ECO:0000313" key="10">
    <source>
        <dbReference type="Proteomes" id="UP000647133"/>
    </source>
</evidence>
<evidence type="ECO:0000259" key="8">
    <source>
        <dbReference type="Pfam" id="PF17390"/>
    </source>
</evidence>
<dbReference type="Pfam" id="PF25788">
    <property type="entry name" value="Ig_Rha78A_N"/>
    <property type="match status" value="1"/>
</dbReference>
<dbReference type="PANTHER" id="PTHR33307">
    <property type="entry name" value="ALPHA-RHAMNOSIDASE (EUROFUNG)"/>
    <property type="match status" value="1"/>
</dbReference>
<evidence type="ECO:0000256" key="1">
    <source>
        <dbReference type="ARBA" id="ARBA00001445"/>
    </source>
</evidence>
<protein>
    <recommendedName>
        <fullName evidence="2">alpha-L-rhamnosidase</fullName>
        <ecNumber evidence="2">3.2.1.40</ecNumber>
    </recommendedName>
</protein>
<evidence type="ECO:0000256" key="3">
    <source>
        <dbReference type="ARBA" id="ARBA00022801"/>
    </source>
</evidence>
<dbReference type="SUPFAM" id="SSF49785">
    <property type="entry name" value="Galactose-binding domain-like"/>
    <property type="match status" value="1"/>
</dbReference>
<feature type="domain" description="Bacterial alpha-L-rhamnosidase N-terminal" evidence="6">
    <location>
        <begin position="164"/>
        <end position="334"/>
    </location>
</feature>
<evidence type="ECO:0000256" key="4">
    <source>
        <dbReference type="SAM" id="SignalP"/>
    </source>
</evidence>